<evidence type="ECO:0000313" key="1">
    <source>
        <dbReference type="EMBL" id="OAF69259.1"/>
    </source>
</evidence>
<dbReference type="AlphaFoldDB" id="A0A177B4P3"/>
<name>A0A177B4P3_9BILA</name>
<feature type="non-terminal residue" evidence="1">
    <location>
        <position position="1"/>
    </location>
</feature>
<accession>A0A177B4P3</accession>
<evidence type="ECO:0000313" key="2">
    <source>
        <dbReference type="Proteomes" id="UP000078046"/>
    </source>
</evidence>
<comment type="caution">
    <text evidence="1">The sequence shown here is derived from an EMBL/GenBank/DDBJ whole genome shotgun (WGS) entry which is preliminary data.</text>
</comment>
<organism evidence="1 2">
    <name type="scientific">Intoshia linei</name>
    <dbReference type="NCBI Taxonomy" id="1819745"/>
    <lineage>
        <taxon>Eukaryota</taxon>
        <taxon>Metazoa</taxon>
        <taxon>Spiralia</taxon>
        <taxon>Lophotrochozoa</taxon>
        <taxon>Mesozoa</taxon>
        <taxon>Orthonectida</taxon>
        <taxon>Rhopaluridae</taxon>
        <taxon>Intoshia</taxon>
    </lineage>
</organism>
<sequence length="79" mass="9084">NLIIKTKEEAWADILEGVVNVVNNLTLNLQEKVLFEICWIPTNRVLIEDIPNVKNDKMLLSLKDMIMLNAKISAVYFII</sequence>
<proteinExistence type="predicted"/>
<gene>
    <name evidence="1" type="ORF">A3Q56_02983</name>
</gene>
<reference evidence="1 2" key="1">
    <citation type="submission" date="2016-04" db="EMBL/GenBank/DDBJ databases">
        <title>The genome of Intoshia linei affirms orthonectids as highly simplified spiralians.</title>
        <authorList>
            <person name="Mikhailov K.V."/>
            <person name="Slusarev G.S."/>
            <person name="Nikitin M.A."/>
            <person name="Logacheva M.D."/>
            <person name="Penin A."/>
            <person name="Aleoshin V."/>
            <person name="Panchin Y.V."/>
        </authorList>
    </citation>
    <scope>NUCLEOTIDE SEQUENCE [LARGE SCALE GENOMIC DNA]</scope>
    <source>
        <strain evidence="1">Intl2013</strain>
        <tissue evidence="1">Whole animal</tissue>
    </source>
</reference>
<protein>
    <submittedName>
        <fullName evidence="1">Uncharacterized protein</fullName>
    </submittedName>
</protein>
<keyword evidence="2" id="KW-1185">Reference proteome</keyword>
<dbReference type="Proteomes" id="UP000078046">
    <property type="component" value="Unassembled WGS sequence"/>
</dbReference>
<dbReference type="EMBL" id="LWCA01000311">
    <property type="protein sequence ID" value="OAF69259.1"/>
    <property type="molecule type" value="Genomic_DNA"/>
</dbReference>